<comment type="caution">
    <text evidence="10">The sequence shown here is derived from an EMBL/GenBank/DDBJ whole genome shotgun (WGS) entry which is preliminary data.</text>
</comment>
<dbReference type="EMBL" id="SDOV01000005">
    <property type="protein sequence ID" value="KAH7640261.1"/>
    <property type="molecule type" value="Genomic_DNA"/>
</dbReference>
<dbReference type="AlphaFoldDB" id="A0A922I259"/>
<dbReference type="Pfam" id="PF04969">
    <property type="entry name" value="CS"/>
    <property type="match status" value="1"/>
</dbReference>
<reference evidence="10" key="1">
    <citation type="submission" date="2013-05" db="EMBL/GenBank/DDBJ databases">
        <authorList>
            <person name="Yim A.K.Y."/>
            <person name="Chan T.F."/>
            <person name="Ji K.M."/>
            <person name="Liu X.Y."/>
            <person name="Zhou J.W."/>
            <person name="Li R.Q."/>
            <person name="Yang K.Y."/>
            <person name="Li J."/>
            <person name="Li M."/>
            <person name="Law P.T.W."/>
            <person name="Wu Y.L."/>
            <person name="Cai Z.L."/>
            <person name="Qin H."/>
            <person name="Bao Y."/>
            <person name="Leung R.K.K."/>
            <person name="Ng P.K.S."/>
            <person name="Zou J."/>
            <person name="Zhong X.J."/>
            <person name="Ran P.X."/>
            <person name="Zhong N.S."/>
            <person name="Liu Z.G."/>
            <person name="Tsui S.K.W."/>
        </authorList>
    </citation>
    <scope>NUCLEOTIDE SEQUENCE</scope>
    <source>
        <strain evidence="10">Derf</strain>
        <tissue evidence="10">Whole organism</tissue>
    </source>
</reference>
<feature type="compositionally biased region" description="Basic and acidic residues" evidence="7">
    <location>
        <begin position="136"/>
        <end position="152"/>
    </location>
</feature>
<evidence type="ECO:0000256" key="4">
    <source>
        <dbReference type="ARBA" id="ARBA00022490"/>
    </source>
</evidence>
<feature type="region of interest" description="Disordered" evidence="7">
    <location>
        <begin position="115"/>
        <end position="174"/>
    </location>
</feature>
<evidence type="ECO:0000256" key="2">
    <source>
        <dbReference type="ARBA" id="ARBA00010513"/>
    </source>
</evidence>
<evidence type="ECO:0000313" key="11">
    <source>
        <dbReference type="Proteomes" id="UP000790347"/>
    </source>
</evidence>
<feature type="region of interest" description="Disordered" evidence="7">
    <location>
        <begin position="64"/>
        <end position="92"/>
    </location>
</feature>
<dbReference type="FunFam" id="2.60.40.790:FF:000001">
    <property type="entry name" value="Nuclear migration protein nudC"/>
    <property type="match status" value="1"/>
</dbReference>
<evidence type="ECO:0000256" key="6">
    <source>
        <dbReference type="ARBA" id="ARBA00030427"/>
    </source>
</evidence>
<evidence type="ECO:0000256" key="3">
    <source>
        <dbReference type="ARBA" id="ARBA00017641"/>
    </source>
</evidence>
<dbReference type="InterPro" id="IPR025934">
    <property type="entry name" value="NudC_N_dom"/>
</dbReference>
<dbReference type="InterPro" id="IPR007052">
    <property type="entry name" value="CS_dom"/>
</dbReference>
<evidence type="ECO:0000313" key="9">
    <source>
        <dbReference type="EMBL" id="KAH7640261.1"/>
    </source>
</evidence>
<dbReference type="GO" id="GO:0005737">
    <property type="term" value="C:cytoplasm"/>
    <property type="evidence" value="ECO:0007669"/>
    <property type="project" value="UniProtKB-SubCell"/>
</dbReference>
<proteinExistence type="inferred from homology"/>
<evidence type="ECO:0000313" key="10">
    <source>
        <dbReference type="EMBL" id="KAH9521092.1"/>
    </source>
</evidence>
<comment type="subcellular location">
    <subcellularLocation>
        <location evidence="1">Cytoplasm</location>
    </subcellularLocation>
</comment>
<reference evidence="9" key="2">
    <citation type="submission" date="2020-06" db="EMBL/GenBank/DDBJ databases">
        <authorList>
            <person name="Ji K."/>
            <person name="Li J."/>
        </authorList>
    </citation>
    <scope>NUCLEOTIDE SEQUENCE</scope>
    <source>
        <strain evidence="9">JKM2019</strain>
        <tissue evidence="9">Whole body</tissue>
    </source>
</reference>
<dbReference type="SUPFAM" id="SSF49764">
    <property type="entry name" value="HSP20-like chaperones"/>
    <property type="match status" value="1"/>
</dbReference>
<organism evidence="10 11">
    <name type="scientific">Dermatophagoides farinae</name>
    <name type="common">American house dust mite</name>
    <dbReference type="NCBI Taxonomy" id="6954"/>
    <lineage>
        <taxon>Eukaryota</taxon>
        <taxon>Metazoa</taxon>
        <taxon>Ecdysozoa</taxon>
        <taxon>Arthropoda</taxon>
        <taxon>Chelicerata</taxon>
        <taxon>Arachnida</taxon>
        <taxon>Acari</taxon>
        <taxon>Acariformes</taxon>
        <taxon>Sarcoptiformes</taxon>
        <taxon>Astigmata</taxon>
        <taxon>Psoroptidia</taxon>
        <taxon>Analgoidea</taxon>
        <taxon>Pyroglyphidae</taxon>
        <taxon>Dermatophagoidinae</taxon>
        <taxon>Dermatophagoides</taxon>
    </lineage>
</organism>
<protein>
    <recommendedName>
        <fullName evidence="3">Nuclear migration protein nudC</fullName>
    </recommendedName>
    <alternativeName>
        <fullName evidence="6">Nuclear distribution protein C homolog</fullName>
    </alternativeName>
</protein>
<keyword evidence="11" id="KW-1185">Reference proteome</keyword>
<dbReference type="PANTHER" id="PTHR12356:SF3">
    <property type="entry name" value="NUCLEAR MIGRATION PROTEIN NUDC"/>
    <property type="match status" value="1"/>
</dbReference>
<dbReference type="GO" id="GO:0051082">
    <property type="term" value="F:unfolded protein binding"/>
    <property type="evidence" value="ECO:0007669"/>
    <property type="project" value="TreeGrafter"/>
</dbReference>
<keyword evidence="4" id="KW-0963">Cytoplasm</keyword>
<dbReference type="Gene3D" id="2.60.40.790">
    <property type="match status" value="1"/>
</dbReference>
<gene>
    <name evidence="10" type="ORF">DERF_004769</name>
    <name evidence="9" type="ORF">HUG17_7728</name>
</gene>
<sequence length="334" mass="39122">MAENQERFDGILLSMAQQHKGGVLEFLDTIFSFMARKTDFFIGAGEEKAKKTVMETFEKWNQESKQIHQQQEKLKIEKEKKHQERLAAKKREEEEYIKKMKDEPAIVEITDEEAEKMKEEQRKKQQQASELNNGDKTNEENKLDDDQPAVKDNDDEDDPNKLKPNSGNGCDLPNYSWTQTLDEIELKVPVRLGIKLKSRDVVVNFQKKHLQVGVKGHPFIIDGDLYNEIKLEDCFWVIQDAVMIVITMTKHNKMDWWNKLITTDPELNTRKINPESSKLSDLDGETRSMVEKMMYDQRQKEMGLPTSEQQQKQEMLKKFMAQHPEMDFSKCKFG</sequence>
<comment type="similarity">
    <text evidence="2">Belongs to the nudC family.</text>
</comment>
<name>A0A922I259_DERFA</name>
<keyword evidence="5" id="KW-0597">Phosphoprotein</keyword>
<evidence type="ECO:0000256" key="1">
    <source>
        <dbReference type="ARBA" id="ARBA00004496"/>
    </source>
</evidence>
<dbReference type="OrthoDB" id="416217at2759"/>
<dbReference type="Pfam" id="PF14050">
    <property type="entry name" value="Nudc_N"/>
    <property type="match status" value="1"/>
</dbReference>
<dbReference type="GO" id="GO:0006457">
    <property type="term" value="P:protein folding"/>
    <property type="evidence" value="ECO:0007669"/>
    <property type="project" value="TreeGrafter"/>
</dbReference>
<dbReference type="PROSITE" id="PS51203">
    <property type="entry name" value="CS"/>
    <property type="match status" value="1"/>
</dbReference>
<evidence type="ECO:0000256" key="7">
    <source>
        <dbReference type="SAM" id="MobiDB-lite"/>
    </source>
</evidence>
<dbReference type="Proteomes" id="UP000828236">
    <property type="component" value="Unassembled WGS sequence"/>
</dbReference>
<accession>A0A922I259</accession>
<evidence type="ECO:0000259" key="8">
    <source>
        <dbReference type="PROSITE" id="PS51203"/>
    </source>
</evidence>
<reference evidence="10" key="4">
    <citation type="journal article" date="2022" name="Res Sq">
        <title>Comparative Genomics Reveals Insights into the Divergent Evolution of Astigmatic Mites and Household Pest Adaptations.</title>
        <authorList>
            <person name="Xiong Q."/>
            <person name="Wan A.T.-Y."/>
            <person name="Liu X.-Y."/>
            <person name="Fung C.S.-H."/>
            <person name="Xiao X."/>
            <person name="Malainual N."/>
            <person name="Hou J."/>
            <person name="Wang L."/>
            <person name="Wang M."/>
            <person name="Yang K."/>
            <person name="Cui Y."/>
            <person name="Leung E."/>
            <person name="Nong W."/>
            <person name="Shin S.-K."/>
            <person name="Au S."/>
            <person name="Jeong K.Y."/>
            <person name="Chew F.T."/>
            <person name="Hui J."/>
            <person name="Leung T.F."/>
            <person name="Tungtrongchitr A."/>
            <person name="Zhong N."/>
            <person name="Liu Z."/>
            <person name="Tsui S."/>
        </authorList>
    </citation>
    <scope>NUCLEOTIDE SEQUENCE</scope>
    <source>
        <strain evidence="10">Derf</strain>
        <tissue evidence="10">Whole organism</tissue>
    </source>
</reference>
<dbReference type="PANTHER" id="PTHR12356">
    <property type="entry name" value="NUCLEAR MOVEMENT PROTEIN NUDC"/>
    <property type="match status" value="1"/>
</dbReference>
<dbReference type="EMBL" id="ASGP02000002">
    <property type="protein sequence ID" value="KAH9521092.1"/>
    <property type="molecule type" value="Genomic_DNA"/>
</dbReference>
<reference evidence="9" key="3">
    <citation type="journal article" date="2021" name="World Allergy Organ. J.">
        <title>Chromosome-level assembly of Dermatophagoides farinae genome and transcriptome reveals two novel allergens Der f 37 and Der f 39.</title>
        <authorList>
            <person name="Chen J."/>
            <person name="Cai Z."/>
            <person name="Fan D."/>
            <person name="Hu J."/>
            <person name="Hou Y."/>
            <person name="He Y."/>
            <person name="Zhang Z."/>
            <person name="Zhao Z."/>
            <person name="Gao P."/>
            <person name="Hu W."/>
            <person name="Sun J."/>
            <person name="Li J."/>
            <person name="Ji K."/>
        </authorList>
    </citation>
    <scope>NUCLEOTIDE SEQUENCE</scope>
    <source>
        <strain evidence="9">JKM2019</strain>
    </source>
</reference>
<evidence type="ECO:0000256" key="5">
    <source>
        <dbReference type="ARBA" id="ARBA00022553"/>
    </source>
</evidence>
<dbReference type="InterPro" id="IPR008978">
    <property type="entry name" value="HSP20-like_chaperone"/>
</dbReference>
<feature type="domain" description="CS" evidence="8">
    <location>
        <begin position="170"/>
        <end position="261"/>
    </location>
</feature>
<dbReference type="InterPro" id="IPR037898">
    <property type="entry name" value="NudC_fam"/>
</dbReference>
<dbReference type="Proteomes" id="UP000790347">
    <property type="component" value="Unassembled WGS sequence"/>
</dbReference>